<comment type="caution">
    <text evidence="2">The sequence shown here is derived from an EMBL/GenBank/DDBJ whole genome shotgun (WGS) entry which is preliminary data.</text>
</comment>
<evidence type="ECO:0000313" key="3">
    <source>
        <dbReference type="Proteomes" id="UP000032900"/>
    </source>
</evidence>
<gene>
    <name evidence="2" type="ORF">JCM15548_14675</name>
</gene>
<keyword evidence="3" id="KW-1185">Reference proteome</keyword>
<dbReference type="AlphaFoldDB" id="A0A0E9LSI4"/>
<dbReference type="OrthoDB" id="1150971at2"/>
<dbReference type="RefSeq" id="WP_062128901.1">
    <property type="nucleotide sequence ID" value="NZ_BAZW01000107.1"/>
</dbReference>
<accession>A0A0E9LSI4</accession>
<dbReference type="SUPFAM" id="SSF48452">
    <property type="entry name" value="TPR-like"/>
    <property type="match status" value="1"/>
</dbReference>
<dbReference type="InterPro" id="IPR011990">
    <property type="entry name" value="TPR-like_helical_dom_sf"/>
</dbReference>
<dbReference type="Proteomes" id="UP000032900">
    <property type="component" value="Unassembled WGS sequence"/>
</dbReference>
<dbReference type="EMBL" id="BAZW01000107">
    <property type="protein sequence ID" value="GAO27820.1"/>
    <property type="molecule type" value="Genomic_DNA"/>
</dbReference>
<organism evidence="2 3">
    <name type="scientific">Geofilum rubicundum JCM 15548</name>
    <dbReference type="NCBI Taxonomy" id="1236989"/>
    <lineage>
        <taxon>Bacteria</taxon>
        <taxon>Pseudomonadati</taxon>
        <taxon>Bacteroidota</taxon>
        <taxon>Bacteroidia</taxon>
        <taxon>Marinilabiliales</taxon>
        <taxon>Marinilabiliaceae</taxon>
        <taxon>Geofilum</taxon>
    </lineage>
</organism>
<proteinExistence type="predicted"/>
<sequence>MRTLLILSFLIYFWTQANAETSPFEAAVLQTVDQLHQASSVEEVKSCVSRLERMAVAEPERWEARYYLAYARIMHAFRESDGETIDAILDQAERDIEKSLELGGDASELNVLQAYLYQGRIQVSSFRGMKFSGLAAEALEKAIGLKPSNARAHLLMGMNVYHTPSMFGGGAQNALPHFEKAVACYQTASSPSALYPGWGQEKAQQMMEECKK</sequence>
<dbReference type="Gene3D" id="1.25.40.10">
    <property type="entry name" value="Tetratricopeptide repeat domain"/>
    <property type="match status" value="1"/>
</dbReference>
<name>A0A0E9LSI4_9BACT</name>
<feature type="signal peptide" evidence="1">
    <location>
        <begin position="1"/>
        <end position="19"/>
    </location>
</feature>
<evidence type="ECO:0000313" key="2">
    <source>
        <dbReference type="EMBL" id="GAO27820.1"/>
    </source>
</evidence>
<protein>
    <submittedName>
        <fullName evidence="2">Uncharacterized protein</fullName>
    </submittedName>
</protein>
<keyword evidence="1" id="KW-0732">Signal</keyword>
<reference evidence="2 3" key="1">
    <citation type="journal article" date="2015" name="Microbes Environ.">
        <title>Distribution and evolution of nitrogen fixation genes in the phylum bacteroidetes.</title>
        <authorList>
            <person name="Inoue J."/>
            <person name="Oshima K."/>
            <person name="Suda W."/>
            <person name="Sakamoto M."/>
            <person name="Iino T."/>
            <person name="Noda S."/>
            <person name="Hongoh Y."/>
            <person name="Hattori M."/>
            <person name="Ohkuma M."/>
        </authorList>
    </citation>
    <scope>NUCLEOTIDE SEQUENCE [LARGE SCALE GENOMIC DNA]</scope>
    <source>
        <strain evidence="2">JCM 15548</strain>
    </source>
</reference>
<feature type="chain" id="PRO_5002428633" evidence="1">
    <location>
        <begin position="20"/>
        <end position="212"/>
    </location>
</feature>
<dbReference type="STRING" id="1236989.JCM15548_14675"/>
<evidence type="ECO:0000256" key="1">
    <source>
        <dbReference type="SAM" id="SignalP"/>
    </source>
</evidence>